<evidence type="ECO:0000313" key="3">
    <source>
        <dbReference type="EMBL" id="TMI82407.1"/>
    </source>
</evidence>
<evidence type="ECO:0000313" key="4">
    <source>
        <dbReference type="Proteomes" id="UP000318093"/>
    </source>
</evidence>
<dbReference type="EMBL" id="VBAN01000164">
    <property type="protein sequence ID" value="TMI82407.1"/>
    <property type="molecule type" value="Genomic_DNA"/>
</dbReference>
<dbReference type="CDD" id="cd07197">
    <property type="entry name" value="nitrilase"/>
    <property type="match status" value="1"/>
</dbReference>
<dbReference type="InterPro" id="IPR050345">
    <property type="entry name" value="Aliph_Amidase/BUP"/>
</dbReference>
<dbReference type="PANTHER" id="PTHR43674">
    <property type="entry name" value="NITRILASE C965.09-RELATED"/>
    <property type="match status" value="1"/>
</dbReference>
<gene>
    <name evidence="3" type="ORF">E6H03_05620</name>
</gene>
<dbReference type="PANTHER" id="PTHR43674:SF16">
    <property type="entry name" value="CARBON-NITROGEN FAMILY, PUTATIVE (AFU_ORTHOLOGUE AFUA_5G02350)-RELATED"/>
    <property type="match status" value="1"/>
</dbReference>
<feature type="domain" description="CN hydrolase" evidence="2">
    <location>
        <begin position="4"/>
        <end position="267"/>
    </location>
</feature>
<dbReference type="InterPro" id="IPR036526">
    <property type="entry name" value="C-N_Hydrolase_sf"/>
</dbReference>
<reference evidence="3 4" key="1">
    <citation type="journal article" date="2019" name="Nat. Microbiol.">
        <title>Mediterranean grassland soil C-N compound turnover is dependent on rainfall and depth, and is mediated by genomically divergent microorganisms.</title>
        <authorList>
            <person name="Diamond S."/>
            <person name="Andeer P.F."/>
            <person name="Li Z."/>
            <person name="Crits-Christoph A."/>
            <person name="Burstein D."/>
            <person name="Anantharaman K."/>
            <person name="Lane K.R."/>
            <person name="Thomas B.C."/>
            <person name="Pan C."/>
            <person name="Northen T.R."/>
            <person name="Banfield J.F."/>
        </authorList>
    </citation>
    <scope>NUCLEOTIDE SEQUENCE [LARGE SCALE GENOMIC DNA]</scope>
    <source>
        <strain evidence="3">NP_6</strain>
    </source>
</reference>
<dbReference type="PROSITE" id="PS50263">
    <property type="entry name" value="CN_HYDROLASE"/>
    <property type="match status" value="1"/>
</dbReference>
<dbReference type="AlphaFoldDB" id="A0A537JFS5"/>
<evidence type="ECO:0000256" key="1">
    <source>
        <dbReference type="ARBA" id="ARBA00022801"/>
    </source>
</evidence>
<protein>
    <submittedName>
        <fullName evidence="3">Carbon-nitrogen hydrolase family protein</fullName>
    </submittedName>
</protein>
<organism evidence="3 4">
    <name type="scientific">Candidatus Segetimicrobium genomatis</name>
    <dbReference type="NCBI Taxonomy" id="2569760"/>
    <lineage>
        <taxon>Bacteria</taxon>
        <taxon>Bacillati</taxon>
        <taxon>Candidatus Sysuimicrobiota</taxon>
        <taxon>Candidatus Sysuimicrobiia</taxon>
        <taxon>Candidatus Sysuimicrobiales</taxon>
        <taxon>Candidatus Segetimicrobiaceae</taxon>
        <taxon>Candidatus Segetimicrobium</taxon>
    </lineage>
</organism>
<dbReference type="Pfam" id="PF00795">
    <property type="entry name" value="CN_hydrolase"/>
    <property type="match status" value="1"/>
</dbReference>
<accession>A0A537JFS5</accession>
<dbReference type="GO" id="GO:0016811">
    <property type="term" value="F:hydrolase activity, acting on carbon-nitrogen (but not peptide) bonds, in linear amides"/>
    <property type="evidence" value="ECO:0007669"/>
    <property type="project" value="TreeGrafter"/>
</dbReference>
<proteinExistence type="predicted"/>
<name>A0A537JFS5_9BACT</name>
<evidence type="ECO:0000259" key="2">
    <source>
        <dbReference type="PROSITE" id="PS50263"/>
    </source>
</evidence>
<dbReference type="Proteomes" id="UP000318093">
    <property type="component" value="Unassembled WGS sequence"/>
</dbReference>
<dbReference type="InterPro" id="IPR003010">
    <property type="entry name" value="C-N_Hydrolase"/>
</dbReference>
<dbReference type="Gene3D" id="3.60.110.10">
    <property type="entry name" value="Carbon-nitrogen hydrolase"/>
    <property type="match status" value="1"/>
</dbReference>
<sequence length="316" mass="35029">MSSLRVALLQMTACGSDQDANLRKGEAFCRRAQAMGADIALFPEMWNIGYTPYAGCPHEYRALGAERPDQQEARARWQAQAIGRDDPFVLRFRRLAKELRMAVALTYLERWPAAPRDTVSLIDRHGDIVLTYAKVHTCDFSLEAACTPGEDFPVCPLDAAHGSVNIGAMICYDREFPESARILMLNGAEIILTPNACPLEENRIGQFRARAFENMVGVAMANYAAPQENGHSVAFDGMAFNADGAGRNTLMIEADGREGVYLAGFDLDALRAYRDREVWGGAFRRPHRYDPLTSTGLARPFVRTNAAGERYDPATR</sequence>
<keyword evidence="1 3" id="KW-0378">Hydrolase</keyword>
<dbReference type="SUPFAM" id="SSF56317">
    <property type="entry name" value="Carbon-nitrogen hydrolase"/>
    <property type="match status" value="1"/>
</dbReference>
<comment type="caution">
    <text evidence="3">The sequence shown here is derived from an EMBL/GenBank/DDBJ whole genome shotgun (WGS) entry which is preliminary data.</text>
</comment>